<dbReference type="GO" id="GO:0003700">
    <property type="term" value="F:DNA-binding transcription factor activity"/>
    <property type="evidence" value="ECO:0007669"/>
    <property type="project" value="InterPro"/>
</dbReference>
<dbReference type="InterPro" id="IPR036390">
    <property type="entry name" value="WH_DNA-bd_sf"/>
</dbReference>
<evidence type="ECO:0000313" key="8">
    <source>
        <dbReference type="Proteomes" id="UP001163687"/>
    </source>
</evidence>
<name>A0AA35CPD0_9FIRM</name>
<feature type="compositionally biased region" description="Basic residues" evidence="5">
    <location>
        <begin position="309"/>
        <end position="320"/>
    </location>
</feature>
<evidence type="ECO:0000256" key="4">
    <source>
        <dbReference type="ARBA" id="ARBA00023163"/>
    </source>
</evidence>
<dbReference type="FunFam" id="1.10.10.10:FF:000001">
    <property type="entry name" value="LysR family transcriptional regulator"/>
    <property type="match status" value="1"/>
</dbReference>
<dbReference type="InterPro" id="IPR000847">
    <property type="entry name" value="LysR_HTH_N"/>
</dbReference>
<dbReference type="EMBL" id="AP025628">
    <property type="protein sequence ID" value="BDG61256.1"/>
    <property type="molecule type" value="Genomic_DNA"/>
</dbReference>
<reference evidence="7" key="1">
    <citation type="submission" date="2022-03" db="EMBL/GenBank/DDBJ databases">
        <title>Complete genome sequence of Caldinitratiruptor microaerophilus.</title>
        <authorList>
            <person name="Mukaiyama R."/>
            <person name="Nishiyama T."/>
            <person name="Ueda K."/>
        </authorList>
    </citation>
    <scope>NUCLEOTIDE SEQUENCE</scope>
    <source>
        <strain evidence="7">JCM 16183</strain>
    </source>
</reference>
<dbReference type="SUPFAM" id="SSF53850">
    <property type="entry name" value="Periplasmic binding protein-like II"/>
    <property type="match status" value="1"/>
</dbReference>
<dbReference type="CDD" id="cd05466">
    <property type="entry name" value="PBP2_LTTR_substrate"/>
    <property type="match status" value="1"/>
</dbReference>
<keyword evidence="4" id="KW-0804">Transcription</keyword>
<feature type="domain" description="HTH lysR-type" evidence="6">
    <location>
        <begin position="1"/>
        <end position="58"/>
    </location>
</feature>
<dbReference type="PRINTS" id="PR00039">
    <property type="entry name" value="HTHLYSR"/>
</dbReference>
<keyword evidence="2" id="KW-0805">Transcription regulation</keyword>
<dbReference type="AlphaFoldDB" id="A0AA35CPD0"/>
<dbReference type="GO" id="GO:0000976">
    <property type="term" value="F:transcription cis-regulatory region binding"/>
    <property type="evidence" value="ECO:0007669"/>
    <property type="project" value="TreeGrafter"/>
</dbReference>
<feature type="region of interest" description="Disordered" evidence="5">
    <location>
        <begin position="297"/>
        <end position="320"/>
    </location>
</feature>
<keyword evidence="3" id="KW-0238">DNA-binding</keyword>
<evidence type="ECO:0000256" key="1">
    <source>
        <dbReference type="ARBA" id="ARBA00009437"/>
    </source>
</evidence>
<dbReference type="RefSeq" id="WP_264841916.1">
    <property type="nucleotide sequence ID" value="NZ_AP025628.1"/>
</dbReference>
<sequence>MDLRVLRTFQTAARLLNFHRTAEKLYLAQPTVTAHIRQLEAELGHKLFERDGRRLRLTPAGERFLPRAEALLAAYDESLQDLLRWSQGYRTRLVLMASPLVARSTLPHAIKQFTAAHPDVEVEVRIGESQEIGQAVASAAVDLGISRMPPAERDTRTFILYSDPVMLVMPGDGRDPNAAPPDYAQVLQSYRLLTHNHPLYWDDLLLAIRARGLKVRTMVVTQVDIAKRFIEEGLGVSFLPESTVTRELAEGRLMEVPVPDLPLPTAATYVVLPARRPIPEATRAFLDTLRELYPAAPVRPTAPAPAGRARPRAPRGRRSE</sequence>
<dbReference type="KEGG" id="cmic:caldi_23460"/>
<dbReference type="PROSITE" id="PS50931">
    <property type="entry name" value="HTH_LYSR"/>
    <property type="match status" value="1"/>
</dbReference>
<dbReference type="InterPro" id="IPR036388">
    <property type="entry name" value="WH-like_DNA-bd_sf"/>
</dbReference>
<evidence type="ECO:0000256" key="5">
    <source>
        <dbReference type="SAM" id="MobiDB-lite"/>
    </source>
</evidence>
<dbReference type="SUPFAM" id="SSF46785">
    <property type="entry name" value="Winged helix' DNA-binding domain"/>
    <property type="match status" value="1"/>
</dbReference>
<dbReference type="PANTHER" id="PTHR30126">
    <property type="entry name" value="HTH-TYPE TRANSCRIPTIONAL REGULATOR"/>
    <property type="match status" value="1"/>
</dbReference>
<evidence type="ECO:0000259" key="6">
    <source>
        <dbReference type="PROSITE" id="PS50931"/>
    </source>
</evidence>
<dbReference type="InterPro" id="IPR005119">
    <property type="entry name" value="LysR_subst-bd"/>
</dbReference>
<dbReference type="Pfam" id="PF00126">
    <property type="entry name" value="HTH_1"/>
    <property type="match status" value="1"/>
</dbReference>
<dbReference type="Gene3D" id="3.40.190.290">
    <property type="match status" value="1"/>
</dbReference>
<accession>A0AA35CPD0</accession>
<feature type="compositionally biased region" description="Low complexity" evidence="5">
    <location>
        <begin position="297"/>
        <end position="308"/>
    </location>
</feature>
<gene>
    <name evidence="7" type="primary">citR</name>
    <name evidence="7" type="ORF">caldi_23460</name>
</gene>
<proteinExistence type="inferred from homology"/>
<evidence type="ECO:0000256" key="2">
    <source>
        <dbReference type="ARBA" id="ARBA00023015"/>
    </source>
</evidence>
<evidence type="ECO:0000313" key="7">
    <source>
        <dbReference type="EMBL" id="BDG61256.1"/>
    </source>
</evidence>
<protein>
    <submittedName>
        <fullName evidence="7">HTH-type transcriptional regulator CitR</fullName>
    </submittedName>
</protein>
<keyword evidence="8" id="KW-1185">Reference proteome</keyword>
<evidence type="ECO:0000256" key="3">
    <source>
        <dbReference type="ARBA" id="ARBA00023125"/>
    </source>
</evidence>
<dbReference type="PANTHER" id="PTHR30126:SF64">
    <property type="entry name" value="HTH-TYPE TRANSCRIPTIONAL REGULATOR CITR"/>
    <property type="match status" value="1"/>
</dbReference>
<comment type="similarity">
    <text evidence="1">Belongs to the LysR transcriptional regulatory family.</text>
</comment>
<dbReference type="Pfam" id="PF03466">
    <property type="entry name" value="LysR_substrate"/>
    <property type="match status" value="1"/>
</dbReference>
<dbReference type="Proteomes" id="UP001163687">
    <property type="component" value="Chromosome"/>
</dbReference>
<dbReference type="Gene3D" id="1.10.10.10">
    <property type="entry name" value="Winged helix-like DNA-binding domain superfamily/Winged helix DNA-binding domain"/>
    <property type="match status" value="1"/>
</dbReference>
<organism evidence="7 8">
    <name type="scientific">Caldinitratiruptor microaerophilus</name>
    <dbReference type="NCBI Taxonomy" id="671077"/>
    <lineage>
        <taxon>Bacteria</taxon>
        <taxon>Bacillati</taxon>
        <taxon>Bacillota</taxon>
        <taxon>Clostridia</taxon>
        <taxon>Eubacteriales</taxon>
        <taxon>Symbiobacteriaceae</taxon>
        <taxon>Caldinitratiruptor</taxon>
    </lineage>
</organism>